<dbReference type="EC" id="3.2.-.-" evidence="16"/>
<gene>
    <name evidence="22" type="primary">CRH1</name>
    <name evidence="22" type="ORF">DEBR0S5_03092G</name>
</gene>
<dbReference type="PANTHER" id="PTHR10963:SF68">
    <property type="entry name" value="GLYCOSIDASE CRH1-RELATED"/>
    <property type="match status" value="1"/>
</dbReference>
<comment type="subcellular location">
    <subcellularLocation>
        <location evidence="2">Cell envelope</location>
    </subcellularLocation>
    <subcellularLocation>
        <location evidence="3">Membrane</location>
        <topology evidence="3">Lipid-anchor</topology>
        <topology evidence="3">GPI-anchor</topology>
    </subcellularLocation>
</comment>
<dbReference type="PRINTS" id="PR00737">
    <property type="entry name" value="GLHYDRLASE16"/>
</dbReference>
<sequence>MLFGNTILSSSILGLLTTARAASDVPSATTNYYSGNIYGYEKEETQSASQSASATSLASCNPLETTSCSPDPALASTIEDNFKSSSSHYTPYRFPSRITYGDDGVNFTLAERLDNPSLVSNDYIMFGRLEVQMKSAKGKGVISSFYLQSDDLDEIDLEWFGGDGSQVQSNFFSKGNTTTYDRGEYHSISDPRADFHNYTIDWTSSELKWYFDGELLRTLKNDSSSGYPQSPMRIYFGIWAGGDYDNGEGVIEWAGGLTDYSEAPFVMQVQNLVVSDYSTGSEYKYSGDSGDWTSIEAVDGKVMGRESKAINEFNEMVSGDSASSINSSSDSSETQKSTTSVISTDSVQHSSASRTSSIAAEDATSSADSSTITESVSSSTEITDNSTTLSTIYSEHSSENESGSTTVASSKASADQGEIVRPLYSCVAAITALIFAMI</sequence>
<dbReference type="GO" id="GO:0008843">
    <property type="term" value="F:endochitinase activity"/>
    <property type="evidence" value="ECO:0007669"/>
    <property type="project" value="UniProtKB-EC"/>
</dbReference>
<evidence type="ECO:0000256" key="12">
    <source>
        <dbReference type="ARBA" id="ARBA00023288"/>
    </source>
</evidence>
<feature type="active site" description="Proton donor" evidence="17">
    <location>
        <position position="158"/>
    </location>
</feature>
<dbReference type="SUPFAM" id="SSF49899">
    <property type="entry name" value="Concanavalin A-like lectins/glucanases"/>
    <property type="match status" value="1"/>
</dbReference>
<evidence type="ECO:0000256" key="18">
    <source>
        <dbReference type="PIRSR" id="PIRSR037299-2"/>
    </source>
</evidence>
<evidence type="ECO:0000313" key="23">
    <source>
        <dbReference type="Proteomes" id="UP000478008"/>
    </source>
</evidence>
<accession>A0A7D9CZN0</accession>
<name>A0A7D9CZN0_DEKBR</name>
<evidence type="ECO:0000256" key="10">
    <source>
        <dbReference type="ARBA" id="ARBA00023157"/>
    </source>
</evidence>
<feature type="signal peptide" evidence="20">
    <location>
        <begin position="1"/>
        <end position="21"/>
    </location>
</feature>
<keyword evidence="11" id="KW-0325">Glycoprotein</keyword>
<evidence type="ECO:0000313" key="22">
    <source>
        <dbReference type="EMBL" id="VUG19451.1"/>
    </source>
</evidence>
<protein>
    <recommendedName>
        <fullName evidence="16">Crh-like protein</fullName>
        <ecNumber evidence="16">3.2.-.-</ecNumber>
    </recommendedName>
</protein>
<keyword evidence="5" id="KW-0328">Glycosyltransferase</keyword>
<comment type="catalytic activity">
    <reaction evidence="1">
        <text>Random endo-hydrolysis of N-acetyl-beta-D-glucosaminide (1-&gt;4)-beta-linkages in chitin and chitodextrins.</text>
        <dbReference type="EC" id="3.2.1.14"/>
    </reaction>
</comment>
<dbReference type="PANTHER" id="PTHR10963">
    <property type="entry name" value="GLYCOSYL HYDROLASE-RELATED"/>
    <property type="match status" value="1"/>
</dbReference>
<dbReference type="GO" id="GO:0009277">
    <property type="term" value="C:fungal-type cell wall"/>
    <property type="evidence" value="ECO:0007669"/>
    <property type="project" value="TreeGrafter"/>
</dbReference>
<dbReference type="CDD" id="cd02183">
    <property type="entry name" value="GH16_fungal_CRH1_transglycosylase"/>
    <property type="match status" value="1"/>
</dbReference>
<evidence type="ECO:0000256" key="4">
    <source>
        <dbReference type="ARBA" id="ARBA00022622"/>
    </source>
</evidence>
<dbReference type="PROSITE" id="PS51762">
    <property type="entry name" value="GH16_2"/>
    <property type="match status" value="1"/>
</dbReference>
<dbReference type="PIRSF" id="PIRSF037299">
    <property type="entry name" value="Glycosidase_CRH1_prd"/>
    <property type="match status" value="1"/>
</dbReference>
<evidence type="ECO:0000256" key="5">
    <source>
        <dbReference type="ARBA" id="ARBA00022676"/>
    </source>
</evidence>
<evidence type="ECO:0000256" key="6">
    <source>
        <dbReference type="ARBA" id="ARBA00022679"/>
    </source>
</evidence>
<dbReference type="InterPro" id="IPR008264">
    <property type="entry name" value="Beta_glucanase"/>
</dbReference>
<keyword evidence="9 16" id="KW-0472">Membrane</keyword>
<dbReference type="InterPro" id="IPR000757">
    <property type="entry name" value="Beta-glucanase-like"/>
</dbReference>
<keyword evidence="14" id="KW-0961">Cell wall biogenesis/degradation</keyword>
<feature type="domain" description="GH16" evidence="21">
    <location>
        <begin position="64"/>
        <end position="269"/>
    </location>
</feature>
<evidence type="ECO:0000256" key="8">
    <source>
        <dbReference type="ARBA" id="ARBA00022801"/>
    </source>
</evidence>
<dbReference type="EMBL" id="CABFWN010000005">
    <property type="protein sequence ID" value="VUG19451.1"/>
    <property type="molecule type" value="Genomic_DNA"/>
</dbReference>
<keyword evidence="4" id="KW-0336">GPI-anchor</keyword>
<feature type="chain" id="PRO_5028982348" description="Crh-like protein" evidence="20">
    <location>
        <begin position="22"/>
        <end position="438"/>
    </location>
</feature>
<dbReference type="Pfam" id="PF00722">
    <property type="entry name" value="Glyco_hydro_16"/>
    <property type="match status" value="1"/>
</dbReference>
<keyword evidence="13" id="KW-0326">Glycosidase</keyword>
<keyword evidence="6" id="KW-0808">Transferase</keyword>
<dbReference type="InterPro" id="IPR013320">
    <property type="entry name" value="ConA-like_dom_sf"/>
</dbReference>
<dbReference type="GO" id="GO:0098552">
    <property type="term" value="C:side of membrane"/>
    <property type="evidence" value="ECO:0007669"/>
    <property type="project" value="UniProtKB-KW"/>
</dbReference>
<dbReference type="Proteomes" id="UP000478008">
    <property type="component" value="Unassembled WGS sequence"/>
</dbReference>
<dbReference type="GO" id="GO:0031505">
    <property type="term" value="P:fungal-type cell wall organization"/>
    <property type="evidence" value="ECO:0007669"/>
    <property type="project" value="TreeGrafter"/>
</dbReference>
<evidence type="ECO:0000256" key="15">
    <source>
        <dbReference type="ARBA" id="ARBA00038074"/>
    </source>
</evidence>
<keyword evidence="23" id="KW-1185">Reference proteome</keyword>
<feature type="active site" description="Nucleophile" evidence="17">
    <location>
        <position position="154"/>
    </location>
</feature>
<dbReference type="GO" id="GO:0005975">
    <property type="term" value="P:carbohydrate metabolic process"/>
    <property type="evidence" value="ECO:0007669"/>
    <property type="project" value="InterPro"/>
</dbReference>
<dbReference type="GO" id="GO:0016757">
    <property type="term" value="F:glycosyltransferase activity"/>
    <property type="evidence" value="ECO:0007669"/>
    <property type="project" value="UniProtKB-KW"/>
</dbReference>
<evidence type="ECO:0000256" key="17">
    <source>
        <dbReference type="PIRSR" id="PIRSR037299-1"/>
    </source>
</evidence>
<evidence type="ECO:0000256" key="14">
    <source>
        <dbReference type="ARBA" id="ARBA00023316"/>
    </source>
</evidence>
<dbReference type="InterPro" id="IPR017168">
    <property type="entry name" value="CHR-like"/>
</dbReference>
<keyword evidence="8 16" id="KW-0378">Hydrolase</keyword>
<reference evidence="22 23" key="1">
    <citation type="submission" date="2019-07" db="EMBL/GenBank/DDBJ databases">
        <authorList>
            <person name="Friedrich A."/>
            <person name="Schacherer J."/>
        </authorList>
    </citation>
    <scope>NUCLEOTIDE SEQUENCE [LARGE SCALE GENOMIC DNA]</scope>
</reference>
<evidence type="ECO:0000256" key="13">
    <source>
        <dbReference type="ARBA" id="ARBA00023295"/>
    </source>
</evidence>
<feature type="region of interest" description="Disordered" evidence="19">
    <location>
        <begin position="319"/>
        <end position="387"/>
    </location>
</feature>
<organism evidence="22 23">
    <name type="scientific">Dekkera bruxellensis</name>
    <name type="common">Brettanomyces custersii</name>
    <dbReference type="NCBI Taxonomy" id="5007"/>
    <lineage>
        <taxon>Eukaryota</taxon>
        <taxon>Fungi</taxon>
        <taxon>Dikarya</taxon>
        <taxon>Ascomycota</taxon>
        <taxon>Saccharomycotina</taxon>
        <taxon>Pichiomycetes</taxon>
        <taxon>Pichiales</taxon>
        <taxon>Pichiaceae</taxon>
        <taxon>Brettanomyces</taxon>
    </lineage>
</organism>
<dbReference type="AlphaFoldDB" id="A0A7D9CZN0"/>
<keyword evidence="10 18" id="KW-1015">Disulfide bond</keyword>
<evidence type="ECO:0000256" key="16">
    <source>
        <dbReference type="PIRNR" id="PIRNR037299"/>
    </source>
</evidence>
<evidence type="ECO:0000256" key="20">
    <source>
        <dbReference type="SAM" id="SignalP"/>
    </source>
</evidence>
<dbReference type="InterPro" id="IPR050546">
    <property type="entry name" value="Glycosyl_Hydrlase_16"/>
</dbReference>
<keyword evidence="12" id="KW-0449">Lipoprotein</keyword>
<evidence type="ECO:0000256" key="3">
    <source>
        <dbReference type="ARBA" id="ARBA00004589"/>
    </source>
</evidence>
<evidence type="ECO:0000256" key="1">
    <source>
        <dbReference type="ARBA" id="ARBA00000822"/>
    </source>
</evidence>
<comment type="similarity">
    <text evidence="15">Belongs to the glycosyl hydrolase 16 family. CRH1 subfamily.</text>
</comment>
<evidence type="ECO:0000259" key="21">
    <source>
        <dbReference type="PROSITE" id="PS51762"/>
    </source>
</evidence>
<proteinExistence type="inferred from homology"/>
<evidence type="ECO:0000256" key="11">
    <source>
        <dbReference type="ARBA" id="ARBA00023180"/>
    </source>
</evidence>
<evidence type="ECO:0000256" key="9">
    <source>
        <dbReference type="ARBA" id="ARBA00023136"/>
    </source>
</evidence>
<feature type="compositionally biased region" description="Low complexity" evidence="19">
    <location>
        <begin position="319"/>
        <end position="340"/>
    </location>
</feature>
<feature type="compositionally biased region" description="Polar residues" evidence="19">
    <location>
        <begin position="341"/>
        <end position="354"/>
    </location>
</feature>
<dbReference type="Gene3D" id="2.60.120.200">
    <property type="match status" value="1"/>
</dbReference>
<feature type="compositionally biased region" description="Low complexity" evidence="19">
    <location>
        <begin position="355"/>
        <end position="384"/>
    </location>
</feature>
<feature type="disulfide bond" evidence="18">
    <location>
        <begin position="60"/>
        <end position="68"/>
    </location>
</feature>
<evidence type="ECO:0000256" key="19">
    <source>
        <dbReference type="SAM" id="MobiDB-lite"/>
    </source>
</evidence>
<keyword evidence="7 20" id="KW-0732">Signal</keyword>
<evidence type="ECO:0000256" key="7">
    <source>
        <dbReference type="ARBA" id="ARBA00022729"/>
    </source>
</evidence>
<evidence type="ECO:0000256" key="2">
    <source>
        <dbReference type="ARBA" id="ARBA00004196"/>
    </source>
</evidence>